<dbReference type="PANTHER" id="PTHR33327">
    <property type="entry name" value="ENDONUCLEASE"/>
    <property type="match status" value="1"/>
</dbReference>
<name>A0A8X6MR30_NEPPI</name>
<feature type="domain" description="DUF7041" evidence="1">
    <location>
        <begin position="12"/>
        <end position="72"/>
    </location>
</feature>
<dbReference type="OrthoDB" id="6431610at2759"/>
<protein>
    <recommendedName>
        <fullName evidence="1">DUF7041 domain-containing protein</fullName>
    </recommendedName>
</protein>
<accession>A0A8X6MR30</accession>
<comment type="caution">
    <text evidence="2">The sequence shown here is derived from an EMBL/GenBank/DDBJ whole genome shotgun (WGS) entry which is preliminary data.</text>
</comment>
<evidence type="ECO:0000313" key="2">
    <source>
        <dbReference type="EMBL" id="GFS73102.1"/>
    </source>
</evidence>
<dbReference type="EMBL" id="BMAW01001209">
    <property type="protein sequence ID" value="GFS73102.1"/>
    <property type="molecule type" value="Genomic_DNA"/>
</dbReference>
<organism evidence="2 3">
    <name type="scientific">Nephila pilipes</name>
    <name type="common">Giant wood spider</name>
    <name type="synonym">Nephila maculata</name>
    <dbReference type="NCBI Taxonomy" id="299642"/>
    <lineage>
        <taxon>Eukaryota</taxon>
        <taxon>Metazoa</taxon>
        <taxon>Ecdysozoa</taxon>
        <taxon>Arthropoda</taxon>
        <taxon>Chelicerata</taxon>
        <taxon>Arachnida</taxon>
        <taxon>Araneae</taxon>
        <taxon>Araneomorphae</taxon>
        <taxon>Entelegynae</taxon>
        <taxon>Araneoidea</taxon>
        <taxon>Nephilidae</taxon>
        <taxon>Nephila</taxon>
    </lineage>
</organism>
<sequence length="135" mass="15096">MLTATFNLASAKPEKESKTKYNYVVAYLPSKITTVVCDVIRHPDSSNPYPEQKQKIISRCSESKTAEILRLLVGENLGDREPSELLRSLKMLPENHNIDESLLFELFNQAMPIPFQTILASTSPITSDKTAQGGR</sequence>
<evidence type="ECO:0000313" key="3">
    <source>
        <dbReference type="Proteomes" id="UP000887013"/>
    </source>
</evidence>
<dbReference type="PANTHER" id="PTHR33327:SF3">
    <property type="entry name" value="RNA-DIRECTED DNA POLYMERASE"/>
    <property type="match status" value="1"/>
</dbReference>
<keyword evidence="3" id="KW-1185">Reference proteome</keyword>
<evidence type="ECO:0000259" key="1">
    <source>
        <dbReference type="Pfam" id="PF23055"/>
    </source>
</evidence>
<dbReference type="Proteomes" id="UP000887013">
    <property type="component" value="Unassembled WGS sequence"/>
</dbReference>
<dbReference type="Pfam" id="PF23055">
    <property type="entry name" value="DUF7041"/>
    <property type="match status" value="1"/>
</dbReference>
<reference evidence="2" key="1">
    <citation type="submission" date="2020-08" db="EMBL/GenBank/DDBJ databases">
        <title>Multicomponent nature underlies the extraordinary mechanical properties of spider dragline silk.</title>
        <authorList>
            <person name="Kono N."/>
            <person name="Nakamura H."/>
            <person name="Mori M."/>
            <person name="Yoshida Y."/>
            <person name="Ohtoshi R."/>
            <person name="Malay A.D."/>
            <person name="Moran D.A.P."/>
            <person name="Tomita M."/>
            <person name="Numata K."/>
            <person name="Arakawa K."/>
        </authorList>
    </citation>
    <scope>NUCLEOTIDE SEQUENCE</scope>
</reference>
<gene>
    <name evidence="2" type="primary">AVEN_169424_1</name>
    <name evidence="2" type="ORF">NPIL_48161</name>
</gene>
<dbReference type="InterPro" id="IPR055469">
    <property type="entry name" value="DUF7041"/>
</dbReference>
<dbReference type="AlphaFoldDB" id="A0A8X6MR30"/>
<proteinExistence type="predicted"/>